<keyword evidence="3" id="KW-1185">Reference proteome</keyword>
<proteinExistence type="predicted"/>
<dbReference type="AlphaFoldDB" id="A0A158H1E7"/>
<gene>
    <name evidence="2" type="ORF">AWB68_01664</name>
</gene>
<evidence type="ECO:0000256" key="1">
    <source>
        <dbReference type="SAM" id="MobiDB-lite"/>
    </source>
</evidence>
<dbReference type="Proteomes" id="UP000054770">
    <property type="component" value="Unassembled WGS sequence"/>
</dbReference>
<evidence type="ECO:0000313" key="3">
    <source>
        <dbReference type="Proteomes" id="UP000054770"/>
    </source>
</evidence>
<dbReference type="EMBL" id="FCON02000013">
    <property type="protein sequence ID" value="SAL38155.1"/>
    <property type="molecule type" value="Genomic_DNA"/>
</dbReference>
<name>A0A158H1E7_9BURK</name>
<accession>A0A158H1E7</accession>
<reference evidence="2" key="1">
    <citation type="submission" date="2016-01" db="EMBL/GenBank/DDBJ databases">
        <authorList>
            <person name="Peeters C."/>
        </authorList>
    </citation>
    <scope>NUCLEOTIDE SEQUENCE [LARGE SCALE GENOMIC DNA]</scope>
    <source>
        <strain evidence="2">LMG 22940</strain>
    </source>
</reference>
<sequence>MKYSEFRKWLKNQGRRVHASEGQPLPGHPQRQDDDLS</sequence>
<organism evidence="2 3">
    <name type="scientific">Caballeronia choica</name>
    <dbReference type="NCBI Taxonomy" id="326476"/>
    <lineage>
        <taxon>Bacteria</taxon>
        <taxon>Pseudomonadati</taxon>
        <taxon>Pseudomonadota</taxon>
        <taxon>Betaproteobacteria</taxon>
        <taxon>Burkholderiales</taxon>
        <taxon>Burkholderiaceae</taxon>
        <taxon>Caballeronia</taxon>
    </lineage>
</organism>
<feature type="region of interest" description="Disordered" evidence="1">
    <location>
        <begin position="13"/>
        <end position="37"/>
    </location>
</feature>
<evidence type="ECO:0000313" key="2">
    <source>
        <dbReference type="EMBL" id="SAL38155.1"/>
    </source>
</evidence>
<protein>
    <submittedName>
        <fullName evidence="2">Uncharacterized protein</fullName>
    </submittedName>
</protein>
<comment type="caution">
    <text evidence="2">The sequence shown here is derived from an EMBL/GenBank/DDBJ whole genome shotgun (WGS) entry which is preliminary data.</text>
</comment>